<dbReference type="Gene3D" id="3.90.280.10">
    <property type="entry name" value="PEBP-like"/>
    <property type="match status" value="1"/>
</dbReference>
<evidence type="ECO:0000313" key="12">
    <source>
        <dbReference type="Proteomes" id="UP000008912"/>
    </source>
</evidence>
<accession>A0A7N5KMV4</accession>
<dbReference type="InterPro" id="IPR035810">
    <property type="entry name" value="PEBP_euk"/>
</dbReference>
<reference evidence="11 12" key="1">
    <citation type="journal article" date="2010" name="Nature">
        <title>The sequence and de novo assembly of the giant panda genome.</title>
        <authorList>
            <person name="Li R."/>
            <person name="Fan W."/>
            <person name="Tian G."/>
            <person name="Zhu H."/>
            <person name="He L."/>
            <person name="Cai J."/>
            <person name="Huang Q."/>
            <person name="Cai Q."/>
            <person name="Li B."/>
            <person name="Bai Y."/>
            <person name="Zhang Z."/>
            <person name="Zhang Y."/>
            <person name="Wang W."/>
            <person name="Li J."/>
            <person name="Wei F."/>
            <person name="Li H."/>
            <person name="Jian M."/>
            <person name="Li J."/>
            <person name="Zhang Z."/>
            <person name="Nielsen R."/>
            <person name="Li D."/>
            <person name="Gu W."/>
            <person name="Yang Z."/>
            <person name="Xuan Z."/>
            <person name="Ryder O.A."/>
            <person name="Leung F.C."/>
            <person name="Zhou Y."/>
            <person name="Cao J."/>
            <person name="Sun X."/>
            <person name="Fu Y."/>
            <person name="Fang X."/>
            <person name="Guo X."/>
            <person name="Wang B."/>
            <person name="Hou R."/>
            <person name="Shen F."/>
            <person name="Mu B."/>
            <person name="Ni P."/>
            <person name="Lin R."/>
            <person name="Qian W."/>
            <person name="Wang G."/>
            <person name="Yu C."/>
            <person name="Nie W."/>
            <person name="Wang J."/>
            <person name="Wu Z."/>
            <person name="Liang H."/>
            <person name="Min J."/>
            <person name="Wu Q."/>
            <person name="Cheng S."/>
            <person name="Ruan J."/>
            <person name="Wang M."/>
            <person name="Shi Z."/>
            <person name="Wen M."/>
            <person name="Liu B."/>
            <person name="Ren X."/>
            <person name="Zheng H."/>
            <person name="Dong D."/>
            <person name="Cook K."/>
            <person name="Shan G."/>
            <person name="Zhang H."/>
            <person name="Kosiol C."/>
            <person name="Xie X."/>
            <person name="Lu Z."/>
            <person name="Zheng H."/>
            <person name="Li Y."/>
            <person name="Steiner C.C."/>
            <person name="Lam T.T."/>
            <person name="Lin S."/>
            <person name="Zhang Q."/>
            <person name="Li G."/>
            <person name="Tian J."/>
            <person name="Gong T."/>
            <person name="Liu H."/>
            <person name="Zhang D."/>
            <person name="Fang L."/>
            <person name="Ye C."/>
            <person name="Zhang J."/>
            <person name="Hu W."/>
            <person name="Xu A."/>
            <person name="Ren Y."/>
            <person name="Zhang G."/>
            <person name="Bruford M.W."/>
            <person name="Li Q."/>
            <person name="Ma L."/>
            <person name="Guo Y."/>
            <person name="An N."/>
            <person name="Hu Y."/>
            <person name="Zheng Y."/>
            <person name="Shi Y."/>
            <person name="Li Z."/>
            <person name="Liu Q."/>
            <person name="Chen Y."/>
            <person name="Zhao J."/>
            <person name="Qu N."/>
            <person name="Zhao S."/>
            <person name="Tian F."/>
            <person name="Wang X."/>
            <person name="Wang H."/>
            <person name="Xu L."/>
            <person name="Liu X."/>
            <person name="Vinar T."/>
            <person name="Wang Y."/>
            <person name="Lam T.W."/>
            <person name="Yiu S.M."/>
            <person name="Liu S."/>
            <person name="Zhang H."/>
            <person name="Li D."/>
            <person name="Huang Y."/>
            <person name="Wang X."/>
            <person name="Yang G."/>
            <person name="Jiang Z."/>
            <person name="Wang J."/>
            <person name="Qin N."/>
            <person name="Li L."/>
            <person name="Li J."/>
            <person name="Bolund L."/>
            <person name="Kristiansen K."/>
            <person name="Wong G.K."/>
            <person name="Olson M."/>
            <person name="Zhang X."/>
            <person name="Li S."/>
            <person name="Yang H."/>
            <person name="Wang J."/>
            <person name="Wang J."/>
        </authorList>
    </citation>
    <scope>NUCLEOTIDE SEQUENCE [LARGE SCALE GENOMIC DNA]</scope>
</reference>
<organism evidence="11 12">
    <name type="scientific">Ailuropoda melanoleuca</name>
    <name type="common">Giant panda</name>
    <dbReference type="NCBI Taxonomy" id="9646"/>
    <lineage>
        <taxon>Eukaryota</taxon>
        <taxon>Metazoa</taxon>
        <taxon>Chordata</taxon>
        <taxon>Craniata</taxon>
        <taxon>Vertebrata</taxon>
        <taxon>Euteleostomi</taxon>
        <taxon>Mammalia</taxon>
        <taxon>Eutheria</taxon>
        <taxon>Laurasiatheria</taxon>
        <taxon>Carnivora</taxon>
        <taxon>Caniformia</taxon>
        <taxon>Ursidae</taxon>
        <taxon>Ailuropoda</taxon>
    </lineage>
</organism>
<evidence type="ECO:0000256" key="2">
    <source>
        <dbReference type="ARBA" id="ARBA00022946"/>
    </source>
</evidence>
<evidence type="ECO:0000256" key="8">
    <source>
        <dbReference type="ARBA" id="ARBA00039444"/>
    </source>
</evidence>
<dbReference type="SUPFAM" id="SSF49777">
    <property type="entry name" value="PEBP-like"/>
    <property type="match status" value="1"/>
</dbReference>
<feature type="compositionally biased region" description="Basic residues" evidence="10">
    <location>
        <begin position="1"/>
        <end position="11"/>
    </location>
</feature>
<keyword evidence="3" id="KW-0689">Ribosomal protein</keyword>
<dbReference type="PANTHER" id="PTHR11362:SF133">
    <property type="entry name" value="LARGE RIBOSOMAL SUBUNIT PROTEIN ML38"/>
    <property type="match status" value="1"/>
</dbReference>
<dbReference type="Proteomes" id="UP000008912">
    <property type="component" value="Unassembled WGS sequence"/>
</dbReference>
<dbReference type="GO" id="GO:0005829">
    <property type="term" value="C:cytosol"/>
    <property type="evidence" value="ECO:0007669"/>
    <property type="project" value="Ensembl"/>
</dbReference>
<evidence type="ECO:0000256" key="3">
    <source>
        <dbReference type="ARBA" id="ARBA00022980"/>
    </source>
</evidence>
<gene>
    <name evidence="11" type="primary">MRPL38</name>
</gene>
<evidence type="ECO:0000256" key="10">
    <source>
        <dbReference type="SAM" id="MobiDB-lite"/>
    </source>
</evidence>
<dbReference type="InParanoid" id="A0A7N5KMV4"/>
<dbReference type="GO" id="GO:0005743">
    <property type="term" value="C:mitochondrial inner membrane"/>
    <property type="evidence" value="ECO:0007669"/>
    <property type="project" value="UniProtKB-ARBA"/>
</dbReference>
<dbReference type="GO" id="GO:0005762">
    <property type="term" value="C:mitochondrial large ribosomal subunit"/>
    <property type="evidence" value="ECO:0007669"/>
    <property type="project" value="Ensembl"/>
</dbReference>
<evidence type="ECO:0000256" key="5">
    <source>
        <dbReference type="ARBA" id="ARBA00023128"/>
    </source>
</evidence>
<name>A0A7N5KMV4_AILME</name>
<evidence type="ECO:0000256" key="1">
    <source>
        <dbReference type="ARBA" id="ARBA00004173"/>
    </source>
</evidence>
<proteinExistence type="inferred from homology"/>
<dbReference type="FunFam" id="3.90.280.10:FF:000002">
    <property type="entry name" value="39S ribosomal protein L38, mitochondrial"/>
    <property type="match status" value="1"/>
</dbReference>
<feature type="region of interest" description="Disordered" evidence="10">
    <location>
        <begin position="1"/>
        <end position="95"/>
    </location>
</feature>
<keyword evidence="5" id="KW-0496">Mitochondrion</keyword>
<keyword evidence="12" id="KW-1185">Reference proteome</keyword>
<dbReference type="Ensembl" id="ENSAMET00000038492.1">
    <property type="protein sequence ID" value="ENSAMEP00000040479.1"/>
    <property type="gene ID" value="ENSAMEG00000009947.2"/>
</dbReference>
<keyword evidence="2" id="KW-0809">Transit peptide</keyword>
<keyword evidence="6" id="KW-0687">Ribonucleoprotein</keyword>
<comment type="similarity">
    <text evidence="7">Belongs to the phosphatidylethanolamine-binding protein family. Mitochondrion-specific ribosomal protein mL38 subfamily.</text>
</comment>
<comment type="subcellular location">
    <subcellularLocation>
        <location evidence="1">Mitochondrion</location>
    </subcellularLocation>
</comment>
<dbReference type="Pfam" id="PF01161">
    <property type="entry name" value="PBP"/>
    <property type="match status" value="1"/>
</dbReference>
<sequence>MPPPGGRRRPGARPPAALPRATRHFRKPPPPPEGRKPLVPPGKEGSGARVGVWLAGREPGGGAWRGAQALLRPPLPGPRRRQRGRGRSPGERWRRPGGELCCMEVGGGGASAPLVRVLRRGALGGPRIARFRGLETASAPGLTSHCLPAAALGRRTAPLGPMPNEDIDVTNLERLEKYRSFDRYRRRAEQEAGKPHWWRTYRQHFVEESDPKDKIDIGLPPPKVCRTHQLLERKRVLRELRANSEEERAARLRTARIPLEAVRAEWEKTCGPYHKQRLAEYCGLYRDLFHGATFVPRVPLHVAYAVGDDDLMPVYHGNEVTPTEAAQAPEVTYEADKGSMWTLLLTNLDGHLLEPDAEYVHWLVTNIPGNSVAEGQETCPYLPPFPARGSGFHRFAFLLFKQDKPIDFSGDTRPSPCYQLAQRTFHTFDFYKKHQEAMTPAGLAFFQCRWDDSVTHIFHQLLDMQEPVFEFVRPPSYHPKQKRFPHRQPLRYLDRYRDSHEPTYGIY</sequence>
<keyword evidence="4" id="KW-0175">Coiled coil</keyword>
<reference evidence="11" key="3">
    <citation type="submission" date="2025-09" db="UniProtKB">
        <authorList>
            <consortium name="Ensembl"/>
        </authorList>
    </citation>
    <scope>IDENTIFICATION</scope>
</reference>
<protein>
    <recommendedName>
        <fullName evidence="8">Large ribosomal subunit protein mL38</fullName>
    </recommendedName>
    <alternativeName>
        <fullName evidence="9">39S ribosomal protein L38, mitochondrial</fullName>
    </alternativeName>
</protein>
<evidence type="ECO:0000256" key="7">
    <source>
        <dbReference type="ARBA" id="ARBA00038016"/>
    </source>
</evidence>
<evidence type="ECO:0000256" key="6">
    <source>
        <dbReference type="ARBA" id="ARBA00023274"/>
    </source>
</evidence>
<dbReference type="CDD" id="cd00866">
    <property type="entry name" value="PEBP_euk"/>
    <property type="match status" value="1"/>
</dbReference>
<dbReference type="PANTHER" id="PTHR11362">
    <property type="entry name" value="PHOSPHATIDYLETHANOLAMINE-BINDING PROTEIN"/>
    <property type="match status" value="1"/>
</dbReference>
<dbReference type="AlphaFoldDB" id="A0A7N5KMV4"/>
<evidence type="ECO:0000256" key="4">
    <source>
        <dbReference type="ARBA" id="ARBA00023054"/>
    </source>
</evidence>
<dbReference type="InterPro" id="IPR008914">
    <property type="entry name" value="PEBP"/>
</dbReference>
<reference evidence="11" key="2">
    <citation type="submission" date="2025-08" db="UniProtKB">
        <authorList>
            <consortium name="Ensembl"/>
        </authorList>
    </citation>
    <scope>IDENTIFICATION</scope>
</reference>
<evidence type="ECO:0000313" key="11">
    <source>
        <dbReference type="Ensembl" id="ENSAMEP00000040479.1"/>
    </source>
</evidence>
<dbReference type="InterPro" id="IPR036610">
    <property type="entry name" value="PEBP-like_sf"/>
</dbReference>
<evidence type="ECO:0000256" key="9">
    <source>
        <dbReference type="ARBA" id="ARBA00041206"/>
    </source>
</evidence>
<dbReference type="GeneTree" id="ENSGT00900000141125"/>